<organism evidence="4 5">
    <name type="scientific">SAR86 cluster bacterium</name>
    <dbReference type="NCBI Taxonomy" id="2030880"/>
    <lineage>
        <taxon>Bacteria</taxon>
        <taxon>Pseudomonadati</taxon>
        <taxon>Pseudomonadota</taxon>
        <taxon>Gammaproteobacteria</taxon>
        <taxon>SAR86 cluster</taxon>
    </lineage>
</organism>
<dbReference type="InterPro" id="IPR014755">
    <property type="entry name" value="Cu-Rt/internalin_Ig-like"/>
</dbReference>
<dbReference type="GO" id="GO:0046688">
    <property type="term" value="P:response to copper ion"/>
    <property type="evidence" value="ECO:0007669"/>
    <property type="project" value="InterPro"/>
</dbReference>
<dbReference type="GO" id="GO:0005507">
    <property type="term" value="F:copper ion binding"/>
    <property type="evidence" value="ECO:0007669"/>
    <property type="project" value="InterPro"/>
</dbReference>
<accession>A0A2A5B0Y4</accession>
<evidence type="ECO:0000259" key="3">
    <source>
        <dbReference type="Pfam" id="PF04234"/>
    </source>
</evidence>
<evidence type="ECO:0000256" key="1">
    <source>
        <dbReference type="ARBA" id="ARBA00022729"/>
    </source>
</evidence>
<dbReference type="Gene3D" id="2.60.40.1220">
    <property type="match status" value="1"/>
</dbReference>
<dbReference type="InterPro" id="IPR014756">
    <property type="entry name" value="Ig_E-set"/>
</dbReference>
<dbReference type="AlphaFoldDB" id="A0A2A5B0Y4"/>
<name>A0A2A5B0Y4_9GAMM</name>
<evidence type="ECO:0000313" key="4">
    <source>
        <dbReference type="EMBL" id="PCJ24748.1"/>
    </source>
</evidence>
<comment type="caution">
    <text evidence="4">The sequence shown here is derived from an EMBL/GenBank/DDBJ whole genome shotgun (WGS) entry which is preliminary data.</text>
</comment>
<evidence type="ECO:0000313" key="5">
    <source>
        <dbReference type="Proteomes" id="UP000218327"/>
    </source>
</evidence>
<feature type="domain" description="CopC" evidence="3">
    <location>
        <begin position="31"/>
        <end position="119"/>
    </location>
</feature>
<gene>
    <name evidence="4" type="ORF">COA96_08745</name>
</gene>
<dbReference type="GO" id="GO:0042597">
    <property type="term" value="C:periplasmic space"/>
    <property type="evidence" value="ECO:0007669"/>
    <property type="project" value="InterPro"/>
</dbReference>
<evidence type="ECO:0000256" key="2">
    <source>
        <dbReference type="ARBA" id="ARBA00023008"/>
    </source>
</evidence>
<dbReference type="InterPro" id="IPR007348">
    <property type="entry name" value="CopC_dom"/>
</dbReference>
<keyword evidence="1" id="KW-0732">Signal</keyword>
<keyword evidence="2" id="KW-0186">Copper</keyword>
<protein>
    <recommendedName>
        <fullName evidence="3">CopC domain-containing protein</fullName>
    </recommendedName>
</protein>
<reference evidence="5" key="1">
    <citation type="submission" date="2017-08" db="EMBL/GenBank/DDBJ databases">
        <title>A dynamic microbial community with high functional redundancy inhabits the cold, oxic subseafloor aquifer.</title>
        <authorList>
            <person name="Tully B.J."/>
            <person name="Wheat C.G."/>
            <person name="Glazer B.T."/>
            <person name="Huber J.A."/>
        </authorList>
    </citation>
    <scope>NUCLEOTIDE SEQUENCE [LARGE SCALE GENOMIC DNA]</scope>
</reference>
<dbReference type="EMBL" id="NVVJ01000023">
    <property type="protein sequence ID" value="PCJ24748.1"/>
    <property type="molecule type" value="Genomic_DNA"/>
</dbReference>
<dbReference type="Proteomes" id="UP000218327">
    <property type="component" value="Unassembled WGS sequence"/>
</dbReference>
<sequence length="183" mass="20538">MLLVCGYAYSQPQELTHLQQVPDITGIVAKTETSPSDDSVLNDAPDKIGLEFPRQVRLVKLTLHNAQRDWVDIGFRYDPLANDIFSWELPTLDTAVYYTADWAILASNEMLIRGSFSFSFGSEAKAPSVTKQAEQDILDLRIGGSGELFVTPPRTEIIINQDPPQYDPPFIIELQQELQNNPN</sequence>
<dbReference type="Pfam" id="PF04234">
    <property type="entry name" value="CopC"/>
    <property type="match status" value="1"/>
</dbReference>
<dbReference type="SUPFAM" id="SSF81296">
    <property type="entry name" value="E set domains"/>
    <property type="match status" value="1"/>
</dbReference>
<proteinExistence type="predicted"/>